<name>A0A242MIV2_CABSO</name>
<evidence type="ECO:0000313" key="2">
    <source>
        <dbReference type="EMBL" id="OTP71237.1"/>
    </source>
</evidence>
<evidence type="ECO:0000313" key="1">
    <source>
        <dbReference type="EMBL" id="OTP67179.1"/>
    </source>
</evidence>
<sequence>MANVGIFLWISNAHAYGCAFEWEPCFRERGAHAALLYIAAETASKIGSLQILLNQTSHKENPCAFCSH</sequence>
<dbReference type="Proteomes" id="UP000195221">
    <property type="component" value="Unassembled WGS sequence"/>
</dbReference>
<evidence type="ECO:0000313" key="3">
    <source>
        <dbReference type="Proteomes" id="UP000194546"/>
    </source>
</evidence>
<comment type="caution">
    <text evidence="2">The sequence shown here is derived from an EMBL/GenBank/DDBJ whole genome shotgun (WGS) entry which is preliminary data.</text>
</comment>
<accession>A0A242MIV2</accession>
<organism evidence="2 4">
    <name type="scientific">Caballeronia sordidicola</name>
    <name type="common">Burkholderia sordidicola</name>
    <dbReference type="NCBI Taxonomy" id="196367"/>
    <lineage>
        <taxon>Bacteria</taxon>
        <taxon>Pseudomonadati</taxon>
        <taxon>Pseudomonadota</taxon>
        <taxon>Betaproteobacteria</taxon>
        <taxon>Burkholderiales</taxon>
        <taxon>Burkholderiaceae</taxon>
        <taxon>Caballeronia</taxon>
    </lineage>
</organism>
<dbReference type="EMBL" id="NBTY01000198">
    <property type="protein sequence ID" value="OTP67179.1"/>
    <property type="molecule type" value="Genomic_DNA"/>
</dbReference>
<reference evidence="1 3" key="1">
    <citation type="submission" date="2017-03" db="EMBL/GenBank/DDBJ databases">
        <title>Genome analysis of strain PAMC 26510.</title>
        <authorList>
            <person name="Oh H.-M."/>
            <person name="Yang J.-A."/>
        </authorList>
    </citation>
    <scope>NUCLEOTIDE SEQUENCE [LARGE SCALE GENOMIC DNA]</scope>
    <source>
        <strain evidence="1 3">PAMC 26510</strain>
    </source>
</reference>
<dbReference type="AlphaFoldDB" id="A0A242MIV2"/>
<protein>
    <submittedName>
        <fullName evidence="2">Uncharacterized protein</fullName>
    </submittedName>
</protein>
<reference evidence="2 4" key="2">
    <citation type="submission" date="2017-03" db="EMBL/GenBank/DDBJ databases">
        <title>Genome analysis of strain PAMC 26577.</title>
        <authorList>
            <person name="Oh H.-M."/>
            <person name="Yang J.-A."/>
        </authorList>
    </citation>
    <scope>NUCLEOTIDE SEQUENCE [LARGE SCALE GENOMIC DNA]</scope>
    <source>
        <strain evidence="2 4">PAMC 26577</strain>
    </source>
</reference>
<evidence type="ECO:0000313" key="4">
    <source>
        <dbReference type="Proteomes" id="UP000195221"/>
    </source>
</evidence>
<proteinExistence type="predicted"/>
<dbReference type="EMBL" id="NBTZ01000102">
    <property type="protein sequence ID" value="OTP71237.1"/>
    <property type="molecule type" value="Genomic_DNA"/>
</dbReference>
<gene>
    <name evidence="1" type="ORF">PAMC26510_32540</name>
    <name evidence="2" type="ORF">PAMC26577_25210</name>
</gene>
<dbReference type="Proteomes" id="UP000194546">
    <property type="component" value="Unassembled WGS sequence"/>
</dbReference>